<name>A0A6H1ZTT1_9ZZZZ</name>
<protein>
    <submittedName>
        <fullName evidence="1">Uncharacterized protein</fullName>
    </submittedName>
</protein>
<evidence type="ECO:0000313" key="1">
    <source>
        <dbReference type="EMBL" id="QJA50821.1"/>
    </source>
</evidence>
<accession>A0A6H1ZTT1</accession>
<organism evidence="1">
    <name type="scientific">viral metagenome</name>
    <dbReference type="NCBI Taxonomy" id="1070528"/>
    <lineage>
        <taxon>unclassified sequences</taxon>
        <taxon>metagenomes</taxon>
        <taxon>organismal metagenomes</taxon>
    </lineage>
</organism>
<dbReference type="EMBL" id="MT144219">
    <property type="protein sequence ID" value="QJA50821.1"/>
    <property type="molecule type" value="Genomic_DNA"/>
</dbReference>
<dbReference type="EMBL" id="MT145190">
    <property type="protein sequence ID" value="QJI04783.1"/>
    <property type="molecule type" value="Genomic_DNA"/>
</dbReference>
<dbReference type="EMBL" id="MT141521">
    <property type="protein sequence ID" value="QJA64524.1"/>
    <property type="molecule type" value="Genomic_DNA"/>
</dbReference>
<gene>
    <name evidence="3" type="ORF">MM415A00115_0018</name>
    <name evidence="2" type="ORF">MM415B00490_0022</name>
    <name evidence="1" type="ORF">TM448A01903_0010</name>
</gene>
<evidence type="ECO:0000313" key="2">
    <source>
        <dbReference type="EMBL" id="QJA64524.1"/>
    </source>
</evidence>
<dbReference type="AlphaFoldDB" id="A0A6H1ZTT1"/>
<sequence length="141" mass="15970">MRGMKWIDDKIEEYKEKFSFGDKKFVEITAKLIEAGYTVDVNDPKTATEVMMEEREEQMEALVFYWLRSALEEAYEAGAKSRAGNCYTLTENKAMCPHLPDDPDTGCNFCGANQVECSRCNDNGCPSCDGTRGSKYNPEPY</sequence>
<evidence type="ECO:0000313" key="3">
    <source>
        <dbReference type="EMBL" id="QJI04783.1"/>
    </source>
</evidence>
<reference evidence="1" key="1">
    <citation type="submission" date="2020-03" db="EMBL/GenBank/DDBJ databases">
        <title>The deep terrestrial virosphere.</title>
        <authorList>
            <person name="Holmfeldt K."/>
            <person name="Nilsson E."/>
            <person name="Simone D."/>
            <person name="Lopez-Fernandez M."/>
            <person name="Wu X."/>
            <person name="de Brujin I."/>
            <person name="Lundin D."/>
            <person name="Andersson A."/>
            <person name="Bertilsson S."/>
            <person name="Dopson M."/>
        </authorList>
    </citation>
    <scope>NUCLEOTIDE SEQUENCE</scope>
    <source>
        <strain evidence="3">MM415A00115</strain>
        <strain evidence="2">MM415B00490</strain>
        <strain evidence="1">TM448A01903</strain>
    </source>
</reference>
<proteinExistence type="predicted"/>